<dbReference type="OrthoDB" id="411211at2759"/>
<dbReference type="PANTHER" id="PTHR13465">
    <property type="entry name" value="UPF0183 PROTEIN"/>
    <property type="match status" value="1"/>
</dbReference>
<dbReference type="GO" id="GO:0005802">
    <property type="term" value="C:trans-Golgi network"/>
    <property type="evidence" value="ECO:0007669"/>
    <property type="project" value="TreeGrafter"/>
</dbReference>
<dbReference type="Pfam" id="PF03676">
    <property type="entry name" value="PHAF1"/>
    <property type="match status" value="2"/>
</dbReference>
<comment type="similarity">
    <text evidence="1">Belongs to the PHAF1 family.</text>
</comment>
<dbReference type="AlphaFoldDB" id="A0A8S1C5K0"/>
<organism evidence="2 3">
    <name type="scientific">Cloeon dipterum</name>
    <dbReference type="NCBI Taxonomy" id="197152"/>
    <lineage>
        <taxon>Eukaryota</taxon>
        <taxon>Metazoa</taxon>
        <taxon>Ecdysozoa</taxon>
        <taxon>Arthropoda</taxon>
        <taxon>Hexapoda</taxon>
        <taxon>Insecta</taxon>
        <taxon>Pterygota</taxon>
        <taxon>Palaeoptera</taxon>
        <taxon>Ephemeroptera</taxon>
        <taxon>Pisciforma</taxon>
        <taxon>Baetidae</taxon>
        <taxon>Cloeon</taxon>
    </lineage>
</organism>
<dbReference type="PANTHER" id="PTHR13465:SF2">
    <property type="entry name" value="PHAGOSOME ASSEMBLY FACTOR 1"/>
    <property type="match status" value="1"/>
</dbReference>
<dbReference type="InterPro" id="IPR005373">
    <property type="entry name" value="PHAF1"/>
</dbReference>
<comment type="caution">
    <text evidence="2">The sequence shown here is derived from an EMBL/GenBank/DDBJ whole genome shotgun (WGS) entry which is preliminary data.</text>
</comment>
<dbReference type="GO" id="GO:0043001">
    <property type="term" value="P:Golgi to plasma membrane protein transport"/>
    <property type="evidence" value="ECO:0007669"/>
    <property type="project" value="TreeGrafter"/>
</dbReference>
<dbReference type="Proteomes" id="UP000494165">
    <property type="component" value="Unassembled WGS sequence"/>
</dbReference>
<sequence>MLELEVLPEKSLGCQSWEFILGMHFSQAVSVIQSQIGIIKGVHVLYSESDPLNFDLILDLTHDGIRLLFHPVSQRLKVIEVYNMKLSKLKIHLVPLTLGSESNYQPDYALGLGSLQFPSGSSPVLTCMAIYDGNNPSETMPPEMPVCVYMNNIYLKKLEVIREPLKTTGVRLHLYSEGPSRYFELKSKSMVKEVYFGDTCQSVLSSLGTPSRVYYKSEDKMKIHSPNSNKKPSDTHSDYFYNYFTLGLDILFDSKTQLVKKFVLHTNYPGHYNFNMYHRCEFELVLPHDSCDNSKKLINIPCQTVTITSLSQWDAVAEQINPSARPVVLNRSSSTNTTNPFGSTFCYGYQDIIFEVMPNSHIASVTLHSQVE</sequence>
<proteinExistence type="inferred from homology"/>
<evidence type="ECO:0000313" key="2">
    <source>
        <dbReference type="EMBL" id="CAB3364543.1"/>
    </source>
</evidence>
<dbReference type="InterPro" id="IPR039156">
    <property type="entry name" value="PHAF1/BROMI"/>
</dbReference>
<accession>A0A8S1C5K0</accession>
<keyword evidence="3" id="KW-1185">Reference proteome</keyword>
<evidence type="ECO:0000313" key="3">
    <source>
        <dbReference type="Proteomes" id="UP000494165"/>
    </source>
</evidence>
<dbReference type="EMBL" id="CADEPI010000016">
    <property type="protein sequence ID" value="CAB3364543.1"/>
    <property type="molecule type" value="Genomic_DNA"/>
</dbReference>
<evidence type="ECO:0000256" key="1">
    <source>
        <dbReference type="ARBA" id="ARBA00024339"/>
    </source>
</evidence>
<protein>
    <submittedName>
        <fullName evidence="2">Uncharacterized protein</fullName>
    </submittedName>
</protein>
<name>A0A8S1C5K0_9INSE</name>
<reference evidence="2 3" key="1">
    <citation type="submission" date="2020-04" db="EMBL/GenBank/DDBJ databases">
        <authorList>
            <person name="Alioto T."/>
            <person name="Alioto T."/>
            <person name="Gomez Garrido J."/>
        </authorList>
    </citation>
    <scope>NUCLEOTIDE SEQUENCE [LARGE SCALE GENOMIC DNA]</scope>
</reference>
<gene>
    <name evidence="2" type="ORF">CLODIP_2_CD09212</name>
</gene>